<gene>
    <name evidence="3" type="ORF">CEG14_21790</name>
</gene>
<dbReference type="Proteomes" id="UP000217005">
    <property type="component" value="Unassembled WGS sequence"/>
</dbReference>
<dbReference type="OrthoDB" id="1491713at2"/>
<feature type="region of interest" description="Disordered" evidence="1">
    <location>
        <begin position="99"/>
        <end position="135"/>
    </location>
</feature>
<name>A0A261RWF1_9BORD</name>
<proteinExistence type="predicted"/>
<feature type="compositionally biased region" description="Polar residues" evidence="1">
    <location>
        <begin position="116"/>
        <end position="128"/>
    </location>
</feature>
<feature type="compositionally biased region" description="Basic and acidic residues" evidence="1">
    <location>
        <begin position="263"/>
        <end position="275"/>
    </location>
</feature>
<evidence type="ECO:0000313" key="4">
    <source>
        <dbReference type="Proteomes" id="UP000217005"/>
    </source>
</evidence>
<evidence type="ECO:0000256" key="2">
    <source>
        <dbReference type="SAM" id="SignalP"/>
    </source>
</evidence>
<protein>
    <recommendedName>
        <fullName evidence="5">Secreted protein</fullName>
    </recommendedName>
</protein>
<evidence type="ECO:0000313" key="3">
    <source>
        <dbReference type="EMBL" id="OZI29255.1"/>
    </source>
</evidence>
<reference evidence="3 4" key="1">
    <citation type="submission" date="2017-05" db="EMBL/GenBank/DDBJ databases">
        <title>Complete and WGS of Bordetella genogroups.</title>
        <authorList>
            <person name="Spilker T."/>
            <person name="LiPuma J."/>
        </authorList>
    </citation>
    <scope>NUCLEOTIDE SEQUENCE [LARGE SCALE GENOMIC DNA]</scope>
    <source>
        <strain evidence="3 4">AU17610</strain>
    </source>
</reference>
<evidence type="ECO:0000256" key="1">
    <source>
        <dbReference type="SAM" id="MobiDB-lite"/>
    </source>
</evidence>
<feature type="chain" id="PRO_5013011991" description="Secreted protein" evidence="2">
    <location>
        <begin position="32"/>
        <end position="275"/>
    </location>
</feature>
<feature type="region of interest" description="Disordered" evidence="1">
    <location>
        <begin position="256"/>
        <end position="275"/>
    </location>
</feature>
<accession>A0A261RWF1</accession>
<feature type="signal peptide" evidence="2">
    <location>
        <begin position="1"/>
        <end position="31"/>
    </location>
</feature>
<organism evidence="3 4">
    <name type="scientific">Bordetella genomosp. 1</name>
    <dbReference type="NCBI Taxonomy" id="1395607"/>
    <lineage>
        <taxon>Bacteria</taxon>
        <taxon>Pseudomonadati</taxon>
        <taxon>Pseudomonadota</taxon>
        <taxon>Betaproteobacteria</taxon>
        <taxon>Burkholderiales</taxon>
        <taxon>Alcaligenaceae</taxon>
        <taxon>Bordetella</taxon>
    </lineage>
</organism>
<dbReference type="RefSeq" id="WP_094828493.1">
    <property type="nucleotide sequence ID" value="NZ_NEVL01000005.1"/>
</dbReference>
<dbReference type="AlphaFoldDB" id="A0A261RWF1"/>
<dbReference type="EMBL" id="NEVL01000005">
    <property type="protein sequence ID" value="OZI29255.1"/>
    <property type="molecule type" value="Genomic_DNA"/>
</dbReference>
<comment type="caution">
    <text evidence="3">The sequence shown here is derived from an EMBL/GenBank/DDBJ whole genome shotgun (WGS) entry which is preliminary data.</text>
</comment>
<evidence type="ECO:0008006" key="5">
    <source>
        <dbReference type="Google" id="ProtNLM"/>
    </source>
</evidence>
<keyword evidence="2" id="KW-0732">Signal</keyword>
<sequence length="275" mass="30995">MMSVDRPVPRAPLPWLGACLAALLCSAGAHAVPNAPGPVSEHFTGTAYAQEDGQLLYREAHWVVVENARMTRLVLYQCPNGAPFARKWVRGAVDDPAPDYEMEDRRSGMRQGVRGNGQSREVYSQRNPSEPMRTAALTPRPNQIIDAGFDAYVREHWHQLTQRHDPVIAFLVPSRLRDYELEVDTGDREFEGSRMLRLRLKLDAWYGFAAPSIQLLYDWNERRLRLYEGLSDIRDSAGGSQRVRIEFAARDRKTGTTAAEQAEAGRAELVSRCEG</sequence>